<accession>A0AAV7HJW7</accession>
<keyword evidence="1" id="KW-0472">Membrane</keyword>
<dbReference type="AlphaFoldDB" id="A0AAV7HJW7"/>
<organism evidence="2 3">
    <name type="scientific">Dendrobium chrysotoxum</name>
    <name type="common">Orchid</name>
    <dbReference type="NCBI Taxonomy" id="161865"/>
    <lineage>
        <taxon>Eukaryota</taxon>
        <taxon>Viridiplantae</taxon>
        <taxon>Streptophyta</taxon>
        <taxon>Embryophyta</taxon>
        <taxon>Tracheophyta</taxon>
        <taxon>Spermatophyta</taxon>
        <taxon>Magnoliopsida</taxon>
        <taxon>Liliopsida</taxon>
        <taxon>Asparagales</taxon>
        <taxon>Orchidaceae</taxon>
        <taxon>Epidendroideae</taxon>
        <taxon>Malaxideae</taxon>
        <taxon>Dendrobiinae</taxon>
        <taxon>Dendrobium</taxon>
    </lineage>
</organism>
<evidence type="ECO:0000313" key="2">
    <source>
        <dbReference type="EMBL" id="KAH0468475.1"/>
    </source>
</evidence>
<proteinExistence type="predicted"/>
<keyword evidence="1" id="KW-0812">Transmembrane</keyword>
<evidence type="ECO:0000256" key="1">
    <source>
        <dbReference type="SAM" id="Phobius"/>
    </source>
</evidence>
<keyword evidence="3" id="KW-1185">Reference proteome</keyword>
<comment type="caution">
    <text evidence="2">The sequence shown here is derived from an EMBL/GenBank/DDBJ whole genome shotgun (WGS) entry which is preliminary data.</text>
</comment>
<feature type="transmembrane region" description="Helical" evidence="1">
    <location>
        <begin position="45"/>
        <end position="68"/>
    </location>
</feature>
<evidence type="ECO:0000313" key="3">
    <source>
        <dbReference type="Proteomes" id="UP000775213"/>
    </source>
</evidence>
<dbReference type="EMBL" id="JAGFBR010000004">
    <property type="protein sequence ID" value="KAH0468475.1"/>
    <property type="molecule type" value="Genomic_DNA"/>
</dbReference>
<dbReference type="Proteomes" id="UP000775213">
    <property type="component" value="Unassembled WGS sequence"/>
</dbReference>
<name>A0AAV7HJW7_DENCH</name>
<evidence type="ECO:0008006" key="4">
    <source>
        <dbReference type="Google" id="ProtNLM"/>
    </source>
</evidence>
<protein>
    <recommendedName>
        <fullName evidence="4">Transmembrane protein</fullName>
    </recommendedName>
</protein>
<reference evidence="2 3" key="1">
    <citation type="journal article" date="2021" name="Hortic Res">
        <title>Chromosome-scale assembly of the Dendrobium chrysotoxum genome enhances the understanding of orchid evolution.</title>
        <authorList>
            <person name="Zhang Y."/>
            <person name="Zhang G.Q."/>
            <person name="Zhang D."/>
            <person name="Liu X.D."/>
            <person name="Xu X.Y."/>
            <person name="Sun W.H."/>
            <person name="Yu X."/>
            <person name="Zhu X."/>
            <person name="Wang Z.W."/>
            <person name="Zhao X."/>
            <person name="Zhong W.Y."/>
            <person name="Chen H."/>
            <person name="Yin W.L."/>
            <person name="Huang T."/>
            <person name="Niu S.C."/>
            <person name="Liu Z.J."/>
        </authorList>
    </citation>
    <scope>NUCLEOTIDE SEQUENCE [LARGE SCALE GENOMIC DNA]</scope>
    <source>
        <strain evidence="2">Lindl</strain>
    </source>
</reference>
<sequence length="120" mass="14314">MVAINLPRVAHLFYLQSNDENVGELTFFIILLHLPIYGISYSCTMSWLCGFSILYFLCRAMHCNMIILMKGRRKLWMSFSCRKSWLGGFSVLYFLCRAMHCNVYDYFDERKKEIMDEFFV</sequence>
<gene>
    <name evidence="2" type="ORF">IEQ34_003508</name>
</gene>
<keyword evidence="1" id="KW-1133">Transmembrane helix</keyword>